<feature type="compositionally biased region" description="Low complexity" evidence="5">
    <location>
        <begin position="1280"/>
        <end position="1295"/>
    </location>
</feature>
<dbReference type="InterPro" id="IPR015943">
    <property type="entry name" value="WD40/YVTN_repeat-like_dom_sf"/>
</dbReference>
<feature type="region of interest" description="Disordered" evidence="5">
    <location>
        <begin position="827"/>
        <end position="888"/>
    </location>
</feature>
<dbReference type="Gene3D" id="1.10.238.10">
    <property type="entry name" value="EF-hand"/>
    <property type="match status" value="1"/>
</dbReference>
<dbReference type="InterPro" id="IPR036322">
    <property type="entry name" value="WD40_repeat_dom_sf"/>
</dbReference>
<organism evidence="7 8">
    <name type="scientific">Apolygus lucorum</name>
    <name type="common">Small green plant bug</name>
    <name type="synonym">Lygocoris lucorum</name>
    <dbReference type="NCBI Taxonomy" id="248454"/>
    <lineage>
        <taxon>Eukaryota</taxon>
        <taxon>Metazoa</taxon>
        <taxon>Ecdysozoa</taxon>
        <taxon>Arthropoda</taxon>
        <taxon>Hexapoda</taxon>
        <taxon>Insecta</taxon>
        <taxon>Pterygota</taxon>
        <taxon>Neoptera</taxon>
        <taxon>Paraneoptera</taxon>
        <taxon>Hemiptera</taxon>
        <taxon>Heteroptera</taxon>
        <taxon>Panheteroptera</taxon>
        <taxon>Cimicomorpha</taxon>
        <taxon>Miridae</taxon>
        <taxon>Mirini</taxon>
        <taxon>Apolygus</taxon>
    </lineage>
</organism>
<accession>A0A8S9X9X7</accession>
<dbReference type="InterPro" id="IPR051242">
    <property type="entry name" value="WD-EF-hand_domain"/>
</dbReference>
<proteinExistence type="predicted"/>
<gene>
    <name evidence="7" type="ORF">GE061_019550</name>
</gene>
<dbReference type="PROSITE" id="PS50222">
    <property type="entry name" value="EF_HAND_2"/>
    <property type="match status" value="1"/>
</dbReference>
<dbReference type="SUPFAM" id="SSF47473">
    <property type="entry name" value="EF-hand"/>
    <property type="match status" value="1"/>
</dbReference>
<feature type="region of interest" description="Disordered" evidence="5">
    <location>
        <begin position="1272"/>
        <end position="1300"/>
    </location>
</feature>
<evidence type="ECO:0000256" key="4">
    <source>
        <dbReference type="PROSITE-ProRule" id="PRU00221"/>
    </source>
</evidence>
<dbReference type="EMBL" id="WIXP02000009">
    <property type="protein sequence ID" value="KAF6205379.1"/>
    <property type="molecule type" value="Genomic_DNA"/>
</dbReference>
<dbReference type="PANTHER" id="PTHR44324">
    <property type="entry name" value="WD40 REPEAT DOMAIN 95"/>
    <property type="match status" value="1"/>
</dbReference>
<dbReference type="InterPro" id="IPR011992">
    <property type="entry name" value="EF-hand-dom_pair"/>
</dbReference>
<dbReference type="SUPFAM" id="SSF50978">
    <property type="entry name" value="WD40 repeat-like"/>
    <property type="match status" value="3"/>
</dbReference>
<feature type="compositionally biased region" description="Low complexity" evidence="5">
    <location>
        <begin position="9"/>
        <end position="20"/>
    </location>
</feature>
<dbReference type="InterPro" id="IPR001680">
    <property type="entry name" value="WD40_rpt"/>
</dbReference>
<evidence type="ECO:0000256" key="3">
    <source>
        <dbReference type="ARBA" id="ARBA00022737"/>
    </source>
</evidence>
<feature type="domain" description="EF-hand" evidence="6">
    <location>
        <begin position="181"/>
        <end position="216"/>
    </location>
</feature>
<evidence type="ECO:0000259" key="6">
    <source>
        <dbReference type="PROSITE" id="PS50222"/>
    </source>
</evidence>
<feature type="compositionally biased region" description="Basic and acidic residues" evidence="5">
    <location>
        <begin position="22"/>
        <end position="32"/>
    </location>
</feature>
<feature type="repeat" description="WD" evidence="4">
    <location>
        <begin position="666"/>
        <end position="700"/>
    </location>
</feature>
<comment type="caution">
    <text evidence="7">The sequence shown here is derived from an EMBL/GenBank/DDBJ whole genome shotgun (WGS) entry which is preliminary data.</text>
</comment>
<feature type="repeat" description="WD" evidence="4">
    <location>
        <begin position="1040"/>
        <end position="1071"/>
    </location>
</feature>
<sequence>MAEEKRSSSIKASSKASKASKASKEGSTKGTEEDSISITRSISVKIGDDSTPEITAVQTTAADESESELQAAEYDETITPEEALADLQSSHYNSIPERIKRHRMNVYIDELKAKTKLLLPKKSKRKPSSHLMVDKLSLEHLKALKKTFQGAVYCLADQNICGALSKQEMRYHIERICKVTFQDGEWDLVFIKMDVNGDGYVFYDEFINYLLLEFRVKENMEEDIALWMLEDPVQDLPTFIRSHHRHGVTDITFSPLVKRPRGGGLRKASFANGKYLTISEQGTINTWSLNMELENTQECPSPVLHLAKTCVLKAVALSDINLIAISSTERDLRFYDTTGRHYQLKTRISKLPFPATALFYHFYEDIEIDSLFIFGDSEGSIYILRFTCQQGGPLKKFERSTKLDYQCLTYDSLLKEGPKRGITLTTFKNVHSGTWVMKILYSNTVWPGKELVVSCANSMNHSMVAIDVVEMKILKKFKITRGANTFCIVEGLDQIITGGFDTIIRIWHVKSQKKYIASMSGHYAPIDALYEQHKGARVFSISRDRVIKVWDTKEMVCIQTCTNKLQELGEAPMVCFYNPYYRKCILAGNNIAYFKLGSEVNKFFSEGCTHVAGVTKALYNSLFKVIVTVGMDSNIMLWNPWKGKLVFVVRKAHTKHVFGENKPMGISSATFSPSKVYLLTGALDGSIKMWNFAIGTCLRTMYIKEDCVVTGLVWVPGRILACGWNMHVSEWEDKVEQGDCKDWTTVHTKDILAMVQCGPKAIVTAAYNGELVFYNLQNGHYYNRFFVGKPKLPITMGFTAAFKKDTAEVMQLRTDLCDESVSLFSLSPSSSNDEGPMKLFQRKERDSVKNSASLNEDSDSIMKRAKHSDASAQSGQENNTSTTSERTCECEPPCSCEAQEFKGFAGADKMEVHCLLFLEVRPDHPEVGSLFVALQTGTVQFWSHNPKGGYIDSFYAVHIIGDYVTTMATEDDNEFLFTGTRFGYVKIWHIVNYCVLPAMVIHRCVPALRLDFPFLMNDKILGRAKRAARGQVEPFLCSSSRNHLDRVMHIELLNKQKMYATCGLDRTVRIWTFSGNYIGVLGGVNPWKPIDENEVASVPSSECRIPADLTRVLSSTSFKVLTSRSYITSSWSSTPATDDDVTGEELFEYKYTEFEESFRGICNFPEENKDYLVKTSDTSDVDIIQNNMKEPVLRVLNMLKTVGQYDMNPPKGDRLARNIKQLLEDQDRKWLKGRPTPVGQPTRTRPKERWVVRLPSHQKFWRKATIQDQEAAQSVMPQRSETSVKTTLSSVSTKTRPGLSPDAKNLEVLLRAYEESAKGWYKQQIIKRSIIN</sequence>
<name>A0A8S9X9X7_APOLU</name>
<evidence type="ECO:0000256" key="1">
    <source>
        <dbReference type="ARBA" id="ARBA00014901"/>
    </source>
</evidence>
<feature type="region of interest" description="Disordered" evidence="5">
    <location>
        <begin position="1"/>
        <end position="68"/>
    </location>
</feature>
<feature type="compositionally biased region" description="Polar residues" evidence="5">
    <location>
        <begin position="870"/>
        <end position="879"/>
    </location>
</feature>
<dbReference type="SMART" id="SM00320">
    <property type="entry name" value="WD40"/>
    <property type="match status" value="10"/>
</dbReference>
<evidence type="ECO:0000256" key="2">
    <source>
        <dbReference type="ARBA" id="ARBA00022574"/>
    </source>
</evidence>
<dbReference type="InterPro" id="IPR002048">
    <property type="entry name" value="EF_hand_dom"/>
</dbReference>
<dbReference type="Pfam" id="PF00400">
    <property type="entry name" value="WD40"/>
    <property type="match status" value="1"/>
</dbReference>
<evidence type="ECO:0000313" key="8">
    <source>
        <dbReference type="Proteomes" id="UP000466442"/>
    </source>
</evidence>
<dbReference type="Proteomes" id="UP000466442">
    <property type="component" value="Linkage Group LG9"/>
</dbReference>
<feature type="compositionally biased region" description="Polar residues" evidence="5">
    <location>
        <begin position="52"/>
        <end position="62"/>
    </location>
</feature>
<reference evidence="7" key="1">
    <citation type="journal article" date="2021" name="Mol. Ecol. Resour.">
        <title>Apolygus lucorum genome provides insights into omnivorousness and mesophyll feeding.</title>
        <authorList>
            <person name="Liu Y."/>
            <person name="Liu H."/>
            <person name="Wang H."/>
            <person name="Huang T."/>
            <person name="Liu B."/>
            <person name="Yang B."/>
            <person name="Yin L."/>
            <person name="Li B."/>
            <person name="Zhang Y."/>
            <person name="Zhang S."/>
            <person name="Jiang F."/>
            <person name="Zhang X."/>
            <person name="Ren Y."/>
            <person name="Wang B."/>
            <person name="Wang S."/>
            <person name="Lu Y."/>
            <person name="Wu K."/>
            <person name="Fan W."/>
            <person name="Wang G."/>
        </authorList>
    </citation>
    <scope>NUCLEOTIDE SEQUENCE</scope>
    <source>
        <strain evidence="7">12Hb</strain>
    </source>
</reference>
<dbReference type="PANTHER" id="PTHR44324:SF6">
    <property type="entry name" value="EF-HAND CALCIUM BINDING DOMAIN 8"/>
    <property type="match status" value="1"/>
</dbReference>
<keyword evidence="8" id="KW-1185">Reference proteome</keyword>
<protein>
    <recommendedName>
        <fullName evidence="1">WD repeat-containing protein on Y chromosome</fullName>
    </recommendedName>
</protein>
<evidence type="ECO:0000313" key="7">
    <source>
        <dbReference type="EMBL" id="KAF6205379.1"/>
    </source>
</evidence>
<keyword evidence="3" id="KW-0677">Repeat</keyword>
<dbReference type="Gene3D" id="2.130.10.10">
    <property type="entry name" value="YVTN repeat-like/Quinoprotein amine dehydrogenase"/>
    <property type="match status" value="4"/>
</dbReference>
<dbReference type="PROSITE" id="PS50294">
    <property type="entry name" value="WD_REPEATS_REGION"/>
    <property type="match status" value="1"/>
</dbReference>
<keyword evidence="2 4" id="KW-0853">WD repeat</keyword>
<feature type="repeat" description="WD" evidence="4">
    <location>
        <begin position="519"/>
        <end position="560"/>
    </location>
</feature>
<dbReference type="OrthoDB" id="6630168at2759"/>
<dbReference type="GO" id="GO:0005509">
    <property type="term" value="F:calcium ion binding"/>
    <property type="evidence" value="ECO:0007669"/>
    <property type="project" value="InterPro"/>
</dbReference>
<evidence type="ECO:0000256" key="5">
    <source>
        <dbReference type="SAM" id="MobiDB-lite"/>
    </source>
</evidence>
<dbReference type="PROSITE" id="PS50082">
    <property type="entry name" value="WD_REPEATS_2"/>
    <property type="match status" value="3"/>
</dbReference>